<evidence type="ECO:0000256" key="2">
    <source>
        <dbReference type="SAM" id="MobiDB-lite"/>
    </source>
</evidence>
<feature type="transmembrane region" description="Helical" evidence="3">
    <location>
        <begin position="21"/>
        <end position="40"/>
    </location>
</feature>
<reference evidence="5 6" key="1">
    <citation type="submission" date="2016-11" db="EMBL/GenBank/DDBJ databases">
        <authorList>
            <person name="Jaros S."/>
            <person name="Januszkiewicz K."/>
            <person name="Wedrychowicz H."/>
        </authorList>
    </citation>
    <scope>NUCLEOTIDE SEQUENCE [LARGE SCALE GENOMIC DNA]</scope>
    <source>
        <strain evidence="5 6">OK807</strain>
    </source>
</reference>
<dbReference type="FunFam" id="3.60.40.10:FF:000058">
    <property type="entry name" value="Stage II sporulation protein E"/>
    <property type="match status" value="1"/>
</dbReference>
<keyword evidence="1" id="KW-0378">Hydrolase</keyword>
<protein>
    <submittedName>
        <fullName evidence="5">Stage II sporulation protein E (SpoIIE)</fullName>
    </submittedName>
</protein>
<accession>A0A1K1W6Y2</accession>
<feature type="transmembrane region" description="Helical" evidence="3">
    <location>
        <begin position="70"/>
        <end position="87"/>
    </location>
</feature>
<evidence type="ECO:0000259" key="4">
    <source>
        <dbReference type="SMART" id="SM00331"/>
    </source>
</evidence>
<evidence type="ECO:0000313" key="5">
    <source>
        <dbReference type="EMBL" id="SFX32573.1"/>
    </source>
</evidence>
<dbReference type="Proteomes" id="UP000181909">
    <property type="component" value="Unassembled WGS sequence"/>
</dbReference>
<dbReference type="EMBL" id="FPJO01000002">
    <property type="protein sequence ID" value="SFX32573.1"/>
    <property type="molecule type" value="Genomic_DNA"/>
</dbReference>
<gene>
    <name evidence="5" type="ORF">SAMN02787144_1002292</name>
</gene>
<feature type="transmembrane region" description="Helical" evidence="3">
    <location>
        <begin position="93"/>
        <end position="114"/>
    </location>
</feature>
<feature type="transmembrane region" description="Helical" evidence="3">
    <location>
        <begin position="46"/>
        <end position="63"/>
    </location>
</feature>
<dbReference type="Gene3D" id="3.60.40.10">
    <property type="entry name" value="PPM-type phosphatase domain"/>
    <property type="match status" value="1"/>
</dbReference>
<organism evidence="5 6">
    <name type="scientific">Streptomyces atratus</name>
    <dbReference type="NCBI Taxonomy" id="1893"/>
    <lineage>
        <taxon>Bacteria</taxon>
        <taxon>Bacillati</taxon>
        <taxon>Actinomycetota</taxon>
        <taxon>Actinomycetes</taxon>
        <taxon>Kitasatosporales</taxon>
        <taxon>Streptomycetaceae</taxon>
        <taxon>Streptomyces</taxon>
    </lineage>
</organism>
<evidence type="ECO:0000313" key="6">
    <source>
        <dbReference type="Proteomes" id="UP000181909"/>
    </source>
</evidence>
<dbReference type="Pfam" id="PF07228">
    <property type="entry name" value="SpoIIE"/>
    <property type="match status" value="1"/>
</dbReference>
<evidence type="ECO:0000256" key="1">
    <source>
        <dbReference type="ARBA" id="ARBA00022801"/>
    </source>
</evidence>
<keyword evidence="3" id="KW-1133">Transmembrane helix</keyword>
<feature type="compositionally biased region" description="Low complexity" evidence="2">
    <location>
        <begin position="386"/>
        <end position="408"/>
    </location>
</feature>
<dbReference type="STRING" id="1893.SAMN02787144_1002292"/>
<dbReference type="InterPro" id="IPR001932">
    <property type="entry name" value="PPM-type_phosphatase-like_dom"/>
</dbReference>
<dbReference type="InterPro" id="IPR052016">
    <property type="entry name" value="Bact_Sigma-Reg"/>
</dbReference>
<evidence type="ECO:0000256" key="3">
    <source>
        <dbReference type="SAM" id="Phobius"/>
    </source>
</evidence>
<dbReference type="PANTHER" id="PTHR43156:SF2">
    <property type="entry name" value="STAGE II SPORULATION PROTEIN E"/>
    <property type="match status" value="1"/>
</dbReference>
<dbReference type="SMART" id="SM00331">
    <property type="entry name" value="PP2C_SIG"/>
    <property type="match status" value="1"/>
</dbReference>
<dbReference type="GO" id="GO:0016791">
    <property type="term" value="F:phosphatase activity"/>
    <property type="evidence" value="ECO:0007669"/>
    <property type="project" value="TreeGrafter"/>
</dbReference>
<dbReference type="PANTHER" id="PTHR43156">
    <property type="entry name" value="STAGE II SPORULATION PROTEIN E-RELATED"/>
    <property type="match status" value="1"/>
</dbReference>
<feature type="domain" description="PPM-type phosphatase" evidence="4">
    <location>
        <begin position="149"/>
        <end position="354"/>
    </location>
</feature>
<feature type="region of interest" description="Disordered" evidence="2">
    <location>
        <begin position="379"/>
        <end position="431"/>
    </location>
</feature>
<sequence>MPRKNRKKFARPVEAIEPPSTAEVVIAVATVTILVGVLGALAESPVWLLGLLVFLPGAASALCTVRQTEFVFAWTALVVIGTMLLRHGDGRPWLDRILMMLLTLVLGAASVYACHRRIGREQETLRLRSTAAAMQRHILRPLPMLTDDVLVDGVYEPVQEERLVGGDIYDVVASPWGTRVLIGDVQGKGLPAVGAAFAVIGAFRATAHREPTLTALVEALDASVVLHNSYATQTGDDERFVTALIVNVDAHEEVQAINCGHVLPHVLQDATVTTPTLTSGVPLGLAELSAEPATVDWFAFPPGATLLLTTDGLTETRAADGAFYPVTESLVRRVSLPPYRSATCSLRRRARVRRAGGPARRCGDPVRATVAVQLSAAPPHRAAGHVPVPGRCPARPGGGATRRPVARGGAPGRGRRAMRAGARSFPWRRPG</sequence>
<name>A0A1K1W6Y2_STRAR</name>
<dbReference type="AlphaFoldDB" id="A0A1K1W6Y2"/>
<proteinExistence type="predicted"/>
<keyword evidence="3" id="KW-0812">Transmembrane</keyword>
<dbReference type="InterPro" id="IPR036457">
    <property type="entry name" value="PPM-type-like_dom_sf"/>
</dbReference>
<keyword evidence="3" id="KW-0472">Membrane</keyword>